<accession>A0A8K1YU78</accession>
<keyword evidence="1" id="KW-0150">Chloroplast</keyword>
<evidence type="ECO:0008006" key="2">
    <source>
        <dbReference type="Google" id="ProtNLM"/>
    </source>
</evidence>
<dbReference type="EMBL" id="MK641509">
    <property type="protein sequence ID" value="UEQ11923.1"/>
    <property type="molecule type" value="Genomic_DNA"/>
</dbReference>
<reference evidence="1" key="1">
    <citation type="submission" date="2019-03" db="EMBL/GenBank/DDBJ databases">
        <title>Phycologia Chloroplast and mitochondrial genomes of Kumanoa mahlacensis.</title>
        <authorList>
            <person name="Fang K."/>
        </authorList>
    </citation>
    <scope>NUCLEOTIDE SEQUENCE</scope>
    <source>
        <strain evidence="1">SAS-FKP1701</strain>
    </source>
</reference>
<evidence type="ECO:0000313" key="1">
    <source>
        <dbReference type="EMBL" id="UEQ11923.1"/>
    </source>
</evidence>
<proteinExistence type="predicted"/>
<keyword evidence="1" id="KW-0934">Plastid</keyword>
<sequence length="405" mass="48512">MQDITIYNIDLRIQLNQYYYSNTPYILFKLQKKIYEASKQCNLSLVHGLQKLLISLSSVQLLAKNKVHKNVLKNNAVKEKYEITQINDQVFDKILKKEINKKITYWLLEAEWKAKTEFNSTVQKHALKKFELLQTIAYSQKVFYLEFKQIVHPKHIQIQYLILKLQSFNWINKQIISILETEYNVNSWYKSNQFNKQNLINGRVLFHLLSEIIHIGFRWSIFRQTKAHQYNYDNLLFWEVITTPTQILYFDQGSENLYQVQLIIQNFLKKIDFFLIKTKICCITSLNNVFCFGYIIFTLKITGFLKFIKIKPNTLFIKTLIKSIKNNIYHKDKLGKIRANTNITLKSLIDKLNSQSKTYQQYLSQIIDKSYLRNIACIIDEIIYRWMKKKYSTKMNNKLLYKLFN</sequence>
<geneLocation type="chloroplast" evidence="1"/>
<gene>
    <name evidence="1" type="primary">orf55</name>
</gene>
<organism evidence="1">
    <name type="scientific">Kumanoa mahlacensis</name>
    <dbReference type="NCBI Taxonomy" id="1196387"/>
    <lineage>
        <taxon>Eukaryota</taxon>
        <taxon>Rhodophyta</taxon>
        <taxon>Florideophyceae</taxon>
        <taxon>Nemaliophycidae</taxon>
        <taxon>Batrachospermales</taxon>
        <taxon>Batrachospermaceae</taxon>
        <taxon>Kumanoa</taxon>
    </lineage>
</organism>
<dbReference type="AlphaFoldDB" id="A0A8K1YU78"/>
<protein>
    <recommendedName>
        <fullName evidence="2">Reverse transcriptase N-terminal domain-containing protein</fullName>
    </recommendedName>
</protein>
<name>A0A8K1YU78_9FLOR</name>